<dbReference type="RefSeq" id="WP_090633915.1">
    <property type="nucleotide sequence ID" value="NZ_CVRB01000002.1"/>
</dbReference>
<organism evidence="1 2">
    <name type="scientific">Neobacillus massiliamazoniensis</name>
    <dbReference type="NCBI Taxonomy" id="1499688"/>
    <lineage>
        <taxon>Bacteria</taxon>
        <taxon>Bacillati</taxon>
        <taxon>Bacillota</taxon>
        <taxon>Bacilli</taxon>
        <taxon>Bacillales</taxon>
        <taxon>Bacillaceae</taxon>
        <taxon>Neobacillus</taxon>
    </lineage>
</organism>
<evidence type="ECO:0000313" key="2">
    <source>
        <dbReference type="Proteomes" id="UP000199087"/>
    </source>
</evidence>
<evidence type="ECO:0008006" key="3">
    <source>
        <dbReference type="Google" id="ProtNLM"/>
    </source>
</evidence>
<sequence length="110" mass="12055">MALNNWAYIYLSPGFSPEKNTITTGNHQCKFTAIGIDFNDKERVIPISKQLVKDGVQMIELCGGFGPIWIAKVSEAVDNAVPVGSVAYGPEARQPMLDLLAPDDMKKEND</sequence>
<dbReference type="Pfam" id="PF20116">
    <property type="entry name" value="DUF6506"/>
    <property type="match status" value="1"/>
</dbReference>
<reference evidence="2" key="1">
    <citation type="submission" date="2015-05" db="EMBL/GenBank/DDBJ databases">
        <authorList>
            <person name="Urmite Genomes"/>
        </authorList>
    </citation>
    <scope>NUCLEOTIDE SEQUENCE [LARGE SCALE GENOMIC DNA]</scope>
    <source>
        <strain evidence="2">LF1</strain>
    </source>
</reference>
<dbReference type="InterPro" id="IPR045441">
    <property type="entry name" value="DUF6506"/>
</dbReference>
<dbReference type="Proteomes" id="UP000199087">
    <property type="component" value="Unassembled WGS sequence"/>
</dbReference>
<keyword evidence="2" id="KW-1185">Reference proteome</keyword>
<dbReference type="AlphaFoldDB" id="A0A0U1NWK0"/>
<gene>
    <name evidence="1" type="ORF">BN000_02073</name>
</gene>
<accession>A0A0U1NWK0</accession>
<dbReference type="OrthoDB" id="1551162at2"/>
<name>A0A0U1NWK0_9BACI</name>
<proteinExistence type="predicted"/>
<dbReference type="EMBL" id="CVRB01000002">
    <property type="protein sequence ID" value="CRK82152.1"/>
    <property type="molecule type" value="Genomic_DNA"/>
</dbReference>
<evidence type="ECO:0000313" key="1">
    <source>
        <dbReference type="EMBL" id="CRK82152.1"/>
    </source>
</evidence>
<dbReference type="STRING" id="1499688.BN000_02073"/>
<protein>
    <recommendedName>
        <fullName evidence="3">Cytosolic protein</fullName>
    </recommendedName>
</protein>